<proteinExistence type="predicted"/>
<gene>
    <name evidence="8" type="ORF">DQ384_38485</name>
</gene>
<dbReference type="EMBL" id="QOIL01000035">
    <property type="protein sequence ID" value="RCG19024.1"/>
    <property type="molecule type" value="Genomic_DNA"/>
</dbReference>
<dbReference type="PANTHER" id="PTHR42718:SF42">
    <property type="entry name" value="EXPORT PROTEIN"/>
    <property type="match status" value="1"/>
</dbReference>
<dbReference type="InterPro" id="IPR036259">
    <property type="entry name" value="MFS_trans_sf"/>
</dbReference>
<evidence type="ECO:0000256" key="5">
    <source>
        <dbReference type="SAM" id="MobiDB-lite"/>
    </source>
</evidence>
<keyword evidence="3 6" id="KW-1133">Transmembrane helix</keyword>
<sequence length="670" mass="67721">MPASGAPPVAPTVGDDSPAPGHRGMRRSGSLRHRRSRHRRIAVVCAGAVAAVAYDAAAVSRSLPAAGRLADPSVLSAVYLISAAVVLTISGRLADLLGRRRVLLAGLALFTLSSAVMIPAADTPMVVLARLAQSVGAATIAPATLGLLGVEFPAERHASGIGIWSAAATAGAAVGYIAGDWAWPTQPVLSAALGGIVLAGAITITPTHAGGSLRCANWPGTVLGAAGLSMLALGLMRGPYWGWLSPLTLASLGAGVAVAVLALLFAVPGSSRRGRPGHRTWRDPMWLRLGGACVLSGAALFPALVIATRYAAAVRADAELGGPVAMTPLWVAVLAGLVAAALIRRQGTGPVMYSGALAVVSACVWLLVADMRAATGLLWLPGAVTLGIGVGVLATGLVLAVIAWAPPGLVATAAGAGLSLVEFGAVLGLAVASPVLERSWQGMPLPDVSWTLVLCLVAAGAAGLIGLACRIGPGGAAGVGDNAGTLADSAAAPATAPQLLRVPAEVLTQLTVMAEGLIVASDALRQERRQQCPCHSPATSQPAEHRSIGAAAGPPPPEPDLDATTPFPRPLPRPSTMTGPQAQATTRRVDPYATHRHRQARPLSASPPHPSHTSPHAGVSTELTPGHQRFESAALALVSAVQSLLTAPLADQPPVKPRRRSDHSKPATSP</sequence>
<feature type="transmembrane region" description="Helical" evidence="6">
    <location>
        <begin position="185"/>
        <end position="204"/>
    </location>
</feature>
<accession>A0A367ELT5</accession>
<feature type="transmembrane region" description="Helical" evidence="6">
    <location>
        <begin position="161"/>
        <end position="179"/>
    </location>
</feature>
<evidence type="ECO:0000256" key="1">
    <source>
        <dbReference type="ARBA" id="ARBA00004651"/>
    </source>
</evidence>
<feature type="region of interest" description="Disordered" evidence="5">
    <location>
        <begin position="530"/>
        <end position="627"/>
    </location>
</feature>
<reference evidence="8 9" key="1">
    <citation type="submission" date="2018-06" db="EMBL/GenBank/DDBJ databases">
        <title>Sphaerisporangium craniellae sp. nov., isolated from a marine sponge in the South China Sea.</title>
        <authorList>
            <person name="Li L."/>
        </authorList>
    </citation>
    <scope>NUCLEOTIDE SEQUENCE [LARGE SCALE GENOMIC DNA]</scope>
    <source>
        <strain evidence="8 9">CCTCC AA 208026</strain>
    </source>
</reference>
<feature type="transmembrane region" description="Helical" evidence="6">
    <location>
        <begin position="324"/>
        <end position="343"/>
    </location>
</feature>
<dbReference type="InterPro" id="IPR020846">
    <property type="entry name" value="MFS_dom"/>
</dbReference>
<comment type="subcellular location">
    <subcellularLocation>
        <location evidence="1">Cell membrane</location>
        <topology evidence="1">Multi-pass membrane protein</topology>
    </subcellularLocation>
</comment>
<name>A0A367ELT5_9ACTN</name>
<evidence type="ECO:0000256" key="6">
    <source>
        <dbReference type="SAM" id="Phobius"/>
    </source>
</evidence>
<feature type="transmembrane region" description="Helical" evidence="6">
    <location>
        <begin position="380"/>
        <end position="402"/>
    </location>
</feature>
<dbReference type="OrthoDB" id="3536141at2"/>
<feature type="transmembrane region" description="Helical" evidence="6">
    <location>
        <begin position="127"/>
        <end position="149"/>
    </location>
</feature>
<dbReference type="SUPFAM" id="SSF103473">
    <property type="entry name" value="MFS general substrate transporter"/>
    <property type="match status" value="2"/>
</dbReference>
<feature type="region of interest" description="Disordered" evidence="5">
    <location>
        <begin position="1"/>
        <end position="35"/>
    </location>
</feature>
<evidence type="ECO:0000256" key="3">
    <source>
        <dbReference type="ARBA" id="ARBA00022989"/>
    </source>
</evidence>
<dbReference type="Proteomes" id="UP000253094">
    <property type="component" value="Unassembled WGS sequence"/>
</dbReference>
<feature type="transmembrane region" description="Helical" evidence="6">
    <location>
        <begin position="289"/>
        <end position="312"/>
    </location>
</feature>
<evidence type="ECO:0000313" key="8">
    <source>
        <dbReference type="EMBL" id="RCG19024.1"/>
    </source>
</evidence>
<feature type="transmembrane region" description="Helical" evidence="6">
    <location>
        <begin position="409"/>
        <end position="436"/>
    </location>
</feature>
<feature type="transmembrane region" description="Helical" evidence="6">
    <location>
        <begin position="448"/>
        <end position="469"/>
    </location>
</feature>
<feature type="transmembrane region" description="Helical" evidence="6">
    <location>
        <begin position="102"/>
        <end position="121"/>
    </location>
</feature>
<feature type="compositionally biased region" description="Basic residues" evidence="5">
    <location>
        <begin position="23"/>
        <end position="35"/>
    </location>
</feature>
<feature type="domain" description="Major facilitator superfamily (MFS) profile" evidence="7">
    <location>
        <begin position="1"/>
        <end position="472"/>
    </location>
</feature>
<dbReference type="PROSITE" id="PS00216">
    <property type="entry name" value="SUGAR_TRANSPORT_1"/>
    <property type="match status" value="1"/>
</dbReference>
<feature type="region of interest" description="Disordered" evidence="5">
    <location>
        <begin position="646"/>
        <end position="670"/>
    </location>
</feature>
<feature type="transmembrane region" description="Helical" evidence="6">
    <location>
        <begin position="216"/>
        <end position="235"/>
    </location>
</feature>
<organism evidence="8 9">
    <name type="scientific">Sphaerisporangium album</name>
    <dbReference type="NCBI Taxonomy" id="509200"/>
    <lineage>
        <taxon>Bacteria</taxon>
        <taxon>Bacillati</taxon>
        <taxon>Actinomycetota</taxon>
        <taxon>Actinomycetes</taxon>
        <taxon>Streptosporangiales</taxon>
        <taxon>Streptosporangiaceae</taxon>
        <taxon>Sphaerisporangium</taxon>
    </lineage>
</organism>
<dbReference type="InterPro" id="IPR011701">
    <property type="entry name" value="MFS"/>
</dbReference>
<feature type="transmembrane region" description="Helical" evidence="6">
    <location>
        <begin position="72"/>
        <end position="90"/>
    </location>
</feature>
<feature type="transmembrane region" description="Helical" evidence="6">
    <location>
        <begin position="350"/>
        <end position="368"/>
    </location>
</feature>
<feature type="transmembrane region" description="Helical" evidence="6">
    <location>
        <begin position="247"/>
        <end position="268"/>
    </location>
</feature>
<dbReference type="GO" id="GO:0005886">
    <property type="term" value="C:plasma membrane"/>
    <property type="evidence" value="ECO:0007669"/>
    <property type="project" value="UniProtKB-SubCell"/>
</dbReference>
<dbReference type="PROSITE" id="PS50850">
    <property type="entry name" value="MFS"/>
    <property type="match status" value="1"/>
</dbReference>
<dbReference type="AlphaFoldDB" id="A0A367ELT5"/>
<protein>
    <submittedName>
        <fullName evidence="8">MFS transporter</fullName>
    </submittedName>
</protein>
<evidence type="ECO:0000256" key="4">
    <source>
        <dbReference type="ARBA" id="ARBA00023136"/>
    </source>
</evidence>
<feature type="compositionally biased region" description="Polar residues" evidence="5">
    <location>
        <begin position="575"/>
        <end position="586"/>
    </location>
</feature>
<dbReference type="GO" id="GO:0022857">
    <property type="term" value="F:transmembrane transporter activity"/>
    <property type="evidence" value="ECO:0007669"/>
    <property type="project" value="InterPro"/>
</dbReference>
<keyword evidence="2 6" id="KW-0812">Transmembrane</keyword>
<keyword evidence="4 6" id="KW-0472">Membrane</keyword>
<keyword evidence="9" id="KW-1185">Reference proteome</keyword>
<evidence type="ECO:0000313" key="9">
    <source>
        <dbReference type="Proteomes" id="UP000253094"/>
    </source>
</evidence>
<comment type="caution">
    <text evidence="8">The sequence shown here is derived from an EMBL/GenBank/DDBJ whole genome shotgun (WGS) entry which is preliminary data.</text>
</comment>
<dbReference type="PANTHER" id="PTHR42718">
    <property type="entry name" value="MAJOR FACILITATOR SUPERFAMILY MULTIDRUG TRANSPORTER MFSC"/>
    <property type="match status" value="1"/>
</dbReference>
<dbReference type="Gene3D" id="1.20.1250.20">
    <property type="entry name" value="MFS general substrate transporter like domains"/>
    <property type="match status" value="1"/>
</dbReference>
<feature type="transmembrane region" description="Helical" evidence="6">
    <location>
        <begin position="41"/>
        <end position="60"/>
    </location>
</feature>
<dbReference type="Pfam" id="PF07690">
    <property type="entry name" value="MFS_1"/>
    <property type="match status" value="1"/>
</dbReference>
<dbReference type="InterPro" id="IPR005829">
    <property type="entry name" value="Sugar_transporter_CS"/>
</dbReference>
<evidence type="ECO:0000259" key="7">
    <source>
        <dbReference type="PROSITE" id="PS50850"/>
    </source>
</evidence>
<evidence type="ECO:0000256" key="2">
    <source>
        <dbReference type="ARBA" id="ARBA00022692"/>
    </source>
</evidence>